<dbReference type="PANTHER" id="PTHR30408:SF13">
    <property type="entry name" value="TYPE I RESTRICTION ENZYME HINDI SPECIFICITY SUBUNIT"/>
    <property type="match status" value="1"/>
</dbReference>
<reference evidence="5 6" key="1">
    <citation type="submission" date="2020-08" db="EMBL/GenBank/DDBJ databases">
        <title>Genome public.</title>
        <authorList>
            <person name="Liu C."/>
            <person name="Sun Q."/>
        </authorList>
    </citation>
    <scope>NUCLEOTIDE SEQUENCE [LARGE SCALE GENOMIC DNA]</scope>
    <source>
        <strain evidence="5 6">NSJ-21</strain>
    </source>
</reference>
<comment type="similarity">
    <text evidence="1">Belongs to the type-I restriction system S methylase family.</text>
</comment>
<feature type="domain" description="Type I restriction modification DNA specificity" evidence="4">
    <location>
        <begin position="49"/>
        <end position="219"/>
    </location>
</feature>
<evidence type="ECO:0000256" key="1">
    <source>
        <dbReference type="ARBA" id="ARBA00010923"/>
    </source>
</evidence>
<dbReference type="Pfam" id="PF01420">
    <property type="entry name" value="Methylase_S"/>
    <property type="match status" value="2"/>
</dbReference>
<evidence type="ECO:0000256" key="3">
    <source>
        <dbReference type="ARBA" id="ARBA00023125"/>
    </source>
</evidence>
<dbReference type="EMBL" id="JACOOG010000001">
    <property type="protein sequence ID" value="MBC5591384.1"/>
    <property type="molecule type" value="Genomic_DNA"/>
</dbReference>
<dbReference type="InterPro" id="IPR052021">
    <property type="entry name" value="Type-I_RS_S_subunit"/>
</dbReference>
<feature type="domain" description="Type I restriction modification DNA specificity" evidence="4">
    <location>
        <begin position="247"/>
        <end position="423"/>
    </location>
</feature>
<sequence>MAIDNKDKKVLKSSIEREQNEVACSAECEKIKGSKNLNVPHLRFPEFQEEWKKCKLGDLCNVLMCKRILASQTNTEDGVPFYKIGTIGSTPDAYISKELFDDYKVKYSYPHKGEVMITCAGTVGKCVVYDGEDAYFQDSNIVWIDNPTQNISNGFLFHLLSKVDWRKLNSTTIIRIYNDDLRNLKMSYPQKEEQQKISHLLSLLDERITTQNKIIEDLKKLKSAIIEKLFCSPKNKQPEVRLHGFSDNWQIIRLSEICHRIRCKNTEEQCKRVLTIAAQYGLVSQEEFFNKNVASENLSGYYLLQNGDFAYNKSYSGDYVWGTVKRLDNYEQGVLSPLYICFRPDSAKVDSDFLVYYFESKKWHKAVADIAGEGARNHGLLNISVIDYFNTIHCIPSMDEQKQVAQIMSTLLSKIAREQRILNCYTTQRQYLLRQMFI</sequence>
<keyword evidence="6" id="KW-1185">Reference proteome</keyword>
<keyword evidence="3" id="KW-0238">DNA-binding</keyword>
<dbReference type="Proteomes" id="UP000600230">
    <property type="component" value="Unassembled WGS sequence"/>
</dbReference>
<dbReference type="Gene3D" id="3.90.220.20">
    <property type="entry name" value="DNA methylase specificity domains"/>
    <property type="match status" value="2"/>
</dbReference>
<keyword evidence="5" id="KW-0255">Endonuclease</keyword>
<keyword evidence="5" id="KW-0540">Nuclease</keyword>
<evidence type="ECO:0000256" key="2">
    <source>
        <dbReference type="ARBA" id="ARBA00022747"/>
    </source>
</evidence>
<dbReference type="RefSeq" id="WP_186905694.1">
    <property type="nucleotide sequence ID" value="NZ_JACOOG010000001.1"/>
</dbReference>
<dbReference type="InterPro" id="IPR044946">
    <property type="entry name" value="Restrct_endonuc_typeI_TRD_sf"/>
</dbReference>
<organism evidence="5 6">
    <name type="scientific">Bacteroides parvus</name>
    <dbReference type="NCBI Taxonomy" id="2763025"/>
    <lineage>
        <taxon>Bacteria</taxon>
        <taxon>Pseudomonadati</taxon>
        <taxon>Bacteroidota</taxon>
        <taxon>Bacteroidia</taxon>
        <taxon>Bacteroidales</taxon>
        <taxon>Bacteroidaceae</taxon>
        <taxon>Bacteroides</taxon>
    </lineage>
</organism>
<accession>A0ABR7C1A2</accession>
<dbReference type="GO" id="GO:0004519">
    <property type="term" value="F:endonuclease activity"/>
    <property type="evidence" value="ECO:0007669"/>
    <property type="project" value="UniProtKB-KW"/>
</dbReference>
<evidence type="ECO:0000313" key="6">
    <source>
        <dbReference type="Proteomes" id="UP000600230"/>
    </source>
</evidence>
<dbReference type="PANTHER" id="PTHR30408">
    <property type="entry name" value="TYPE-1 RESTRICTION ENZYME ECOKI SPECIFICITY PROTEIN"/>
    <property type="match status" value="1"/>
</dbReference>
<keyword evidence="5" id="KW-0378">Hydrolase</keyword>
<keyword evidence="2" id="KW-0680">Restriction system</keyword>
<protein>
    <submittedName>
        <fullName evidence="5">Restriction endonuclease subunit S</fullName>
    </submittedName>
</protein>
<proteinExistence type="inferred from homology"/>
<dbReference type="SUPFAM" id="SSF116734">
    <property type="entry name" value="DNA methylase specificity domain"/>
    <property type="match status" value="2"/>
</dbReference>
<evidence type="ECO:0000259" key="4">
    <source>
        <dbReference type="Pfam" id="PF01420"/>
    </source>
</evidence>
<dbReference type="InterPro" id="IPR000055">
    <property type="entry name" value="Restrct_endonuc_typeI_TRD"/>
</dbReference>
<gene>
    <name evidence="5" type="ORF">H8S53_09065</name>
</gene>
<comment type="caution">
    <text evidence="5">The sequence shown here is derived from an EMBL/GenBank/DDBJ whole genome shotgun (WGS) entry which is preliminary data.</text>
</comment>
<dbReference type="CDD" id="cd17292">
    <property type="entry name" value="RMtype1_S_LlaA17I_TRD2-CR2_like"/>
    <property type="match status" value="1"/>
</dbReference>
<name>A0ABR7C1A2_9BACE</name>
<evidence type="ECO:0000313" key="5">
    <source>
        <dbReference type="EMBL" id="MBC5591384.1"/>
    </source>
</evidence>